<dbReference type="InParanoid" id="D8LJV7"/>
<evidence type="ECO:0000259" key="9">
    <source>
        <dbReference type="PROSITE" id="PS50067"/>
    </source>
</evidence>
<feature type="region of interest" description="Disordered" evidence="8">
    <location>
        <begin position="1058"/>
        <end position="1077"/>
    </location>
</feature>
<evidence type="ECO:0000256" key="6">
    <source>
        <dbReference type="PROSITE-ProRule" id="PRU00283"/>
    </source>
</evidence>
<comment type="subcellular location">
    <subcellularLocation>
        <location evidence="1">Cytoplasm</location>
    </subcellularLocation>
</comment>
<keyword evidence="2" id="KW-0963">Cytoplasm</keyword>
<dbReference type="Gene3D" id="3.40.850.10">
    <property type="entry name" value="Kinesin motor domain"/>
    <property type="match status" value="1"/>
</dbReference>
<evidence type="ECO:0000256" key="4">
    <source>
        <dbReference type="ARBA" id="ARBA00022840"/>
    </source>
</evidence>
<feature type="region of interest" description="Disordered" evidence="8">
    <location>
        <begin position="53"/>
        <end position="76"/>
    </location>
</feature>
<feature type="coiled-coil region" evidence="7">
    <location>
        <begin position="574"/>
        <end position="605"/>
    </location>
</feature>
<dbReference type="GO" id="GO:0005737">
    <property type="term" value="C:cytoplasm"/>
    <property type="evidence" value="ECO:0007669"/>
    <property type="project" value="UniProtKB-SubCell"/>
</dbReference>
<evidence type="ECO:0000313" key="11">
    <source>
        <dbReference type="Proteomes" id="UP000002630"/>
    </source>
</evidence>
<feature type="compositionally biased region" description="Low complexity" evidence="8">
    <location>
        <begin position="893"/>
        <end position="908"/>
    </location>
</feature>
<evidence type="ECO:0000256" key="2">
    <source>
        <dbReference type="ARBA" id="ARBA00022490"/>
    </source>
</evidence>
<keyword evidence="4 6" id="KW-0067">ATP-binding</keyword>
<keyword evidence="11" id="KW-1185">Reference proteome</keyword>
<gene>
    <name evidence="10" type="ORF">Esi_0277_0016</name>
</gene>
<comment type="similarity">
    <text evidence="6">Belongs to the TRAFAC class myosin-kinesin ATPase superfamily. Kinesin family.</text>
</comment>
<proteinExistence type="inferred from homology"/>
<protein>
    <submittedName>
        <fullName evidence="10">Kinesin-like protein</fullName>
    </submittedName>
</protein>
<keyword evidence="5 7" id="KW-0175">Coiled coil</keyword>
<feature type="region of interest" description="Disordered" evidence="8">
    <location>
        <begin position="230"/>
        <end position="260"/>
    </location>
</feature>
<name>D8LJV7_ECTSI</name>
<reference evidence="10 11" key="1">
    <citation type="journal article" date="2010" name="Nature">
        <title>The Ectocarpus genome and the independent evolution of multicellularity in brown algae.</title>
        <authorList>
            <person name="Cock J.M."/>
            <person name="Sterck L."/>
            <person name="Rouze P."/>
            <person name="Scornet D."/>
            <person name="Allen A.E."/>
            <person name="Amoutzias G."/>
            <person name="Anthouard V."/>
            <person name="Artiguenave F."/>
            <person name="Aury J.M."/>
            <person name="Badger J.H."/>
            <person name="Beszteri B."/>
            <person name="Billiau K."/>
            <person name="Bonnet E."/>
            <person name="Bothwell J.H."/>
            <person name="Bowler C."/>
            <person name="Boyen C."/>
            <person name="Brownlee C."/>
            <person name="Carrano C.J."/>
            <person name="Charrier B."/>
            <person name="Cho G.Y."/>
            <person name="Coelho S.M."/>
            <person name="Collen J."/>
            <person name="Corre E."/>
            <person name="Da Silva C."/>
            <person name="Delage L."/>
            <person name="Delaroque N."/>
            <person name="Dittami S.M."/>
            <person name="Doulbeau S."/>
            <person name="Elias M."/>
            <person name="Farnham G."/>
            <person name="Gachon C.M."/>
            <person name="Gschloessl B."/>
            <person name="Heesch S."/>
            <person name="Jabbari K."/>
            <person name="Jubin C."/>
            <person name="Kawai H."/>
            <person name="Kimura K."/>
            <person name="Kloareg B."/>
            <person name="Kupper F.C."/>
            <person name="Lang D."/>
            <person name="Le Bail A."/>
            <person name="Leblanc C."/>
            <person name="Lerouge P."/>
            <person name="Lohr M."/>
            <person name="Lopez P.J."/>
            <person name="Martens C."/>
            <person name="Maumus F."/>
            <person name="Michel G."/>
            <person name="Miranda-Saavedra D."/>
            <person name="Morales J."/>
            <person name="Moreau H."/>
            <person name="Motomura T."/>
            <person name="Nagasato C."/>
            <person name="Napoli C.A."/>
            <person name="Nelson D.R."/>
            <person name="Nyvall-Collen P."/>
            <person name="Peters A.F."/>
            <person name="Pommier C."/>
            <person name="Potin P."/>
            <person name="Poulain J."/>
            <person name="Quesneville H."/>
            <person name="Read B."/>
            <person name="Rensing S.A."/>
            <person name="Ritter A."/>
            <person name="Rousvoal S."/>
            <person name="Samanta M."/>
            <person name="Samson G."/>
            <person name="Schroeder D.C."/>
            <person name="Segurens B."/>
            <person name="Strittmatter M."/>
            <person name="Tonon T."/>
            <person name="Tregear J.W."/>
            <person name="Valentin K."/>
            <person name="von Dassow P."/>
            <person name="Yamagishi T."/>
            <person name="Van de Peer Y."/>
            <person name="Wincker P."/>
        </authorList>
    </citation>
    <scope>NUCLEOTIDE SEQUENCE [LARGE SCALE GENOMIC DNA]</scope>
    <source>
        <strain evidence="11">Ec32 / CCAP1310/4</strain>
    </source>
</reference>
<dbReference type="STRING" id="2880.D8LJV7"/>
<feature type="coiled-coil region" evidence="7">
    <location>
        <begin position="683"/>
        <end position="727"/>
    </location>
</feature>
<dbReference type="InterPro" id="IPR027640">
    <property type="entry name" value="Kinesin-like_fam"/>
</dbReference>
<dbReference type="PROSITE" id="PS00411">
    <property type="entry name" value="KINESIN_MOTOR_1"/>
    <property type="match status" value="1"/>
</dbReference>
<dbReference type="OrthoDB" id="3176171at2759"/>
<dbReference type="Proteomes" id="UP000002630">
    <property type="component" value="Linkage Group LG02"/>
</dbReference>
<dbReference type="GO" id="GO:0008017">
    <property type="term" value="F:microtubule binding"/>
    <property type="evidence" value="ECO:0007669"/>
    <property type="project" value="InterPro"/>
</dbReference>
<dbReference type="EMBL" id="FN649727">
    <property type="protein sequence ID" value="CBN76008.1"/>
    <property type="molecule type" value="Genomic_DNA"/>
</dbReference>
<dbReference type="GO" id="GO:0007018">
    <property type="term" value="P:microtubule-based movement"/>
    <property type="evidence" value="ECO:0007669"/>
    <property type="project" value="InterPro"/>
</dbReference>
<dbReference type="PANTHER" id="PTHR47969">
    <property type="entry name" value="CHROMOSOME-ASSOCIATED KINESIN KIF4A-RELATED"/>
    <property type="match status" value="1"/>
</dbReference>
<evidence type="ECO:0000256" key="5">
    <source>
        <dbReference type="ARBA" id="ARBA00023054"/>
    </source>
</evidence>
<dbReference type="CDD" id="cd00106">
    <property type="entry name" value="KISc"/>
    <property type="match status" value="1"/>
</dbReference>
<feature type="compositionally biased region" description="Polar residues" evidence="8">
    <location>
        <begin position="58"/>
        <end position="76"/>
    </location>
</feature>
<sequence>MNHQVVTDYTDVNTENSSVCVYVRARPPDPSWSPQDDDASVEDKFQNPLQATLAGLSPKSNSGGQSATPQATSSAFITNFPDNPKKICIKDPAVQGSAKHHGEIYFSFDRVFWTECSQEEIFQAVAKPQVENILGGFNGCCFAYGQTGSGKTYSMFGEGAGNSRGMIPRCMEEVFAQLDRKAKEEKEVAVVVSFLEIYCDRVRDLGEAFMSQGHRKVEGLRTTSDVHQQMKSSRAESFQPRNKHGSGNIHPGGGGSGGVWDSYPSMDLKIHEDVQGNVFVKDLSLIPVTTLEEVLEIISLGLKVRATHETKMNQVSSRSHTVFTVTVVQKDPYTDETTTGMLNLVDLAGSERLKKSASEGQRKTEALHINSSLTALGKVVMALDPSSGLTHIPYRDSKLTRLLQNSLGGNSFTVVLATVHPIARFSEECLSTLQFANRCRSVHNNPRVNKLGDGPGGDQRKLKKLQDEIQSLRSRLGNGGLGADGPGGVSAEANSRVLAVLAQMGLADAMQLPNGSIRLPDGRIVGNFGLDGEGSGGDASNSMASVGGAGGGGGRGAYASGILKGVPPGVRTMVQGLEGEVRGLKKKLKERKKEVMSIQAQLEARRAVFVESEKESKRRETELAEQLTVVQAQLSEVRAAAARTKEDQLNTVLAGSQSLLKRQRRMLLNATGQCCTEDGEVRAQDARERKAEARRHAQSLRALEFSKEVETENLRQQCEQLVQAEAEGRALTKTKLDNLRARRDREVRELSVELLLLHDHALSLHETIRSAGLAPSSSCEVISTLAGGAGKIGTEGQALVASAVAAPPTDEAPAAKGSPPPIQPSSTLLQSVSLPCLSRLLEARGAAAPTLTQGLDGCHRLSKSRSGATFVQDGGGGGGTYHDCDDNNDRLRASTTTAKRTRTRPASAGVAKRGMGTSGTVSPSCDPGLARGAGKLLGGGVHPVSATRVNTKAVRSGGARPEVERIRPVSAPGRRLAGTSSGREGLSTLGDRQHRERFKGPIGVDVRGGSSAVAAGRGQTTLLGGWSAQDVMDRPVGELSRGGLFCIVRALREKVAAGGRDNQGVPEVDEVRNARVE</sequence>
<dbReference type="eggNOG" id="KOG4280">
    <property type="taxonomic scope" value="Eukaryota"/>
</dbReference>
<dbReference type="PRINTS" id="PR00380">
    <property type="entry name" value="KINESINHEAVY"/>
</dbReference>
<dbReference type="GO" id="GO:0007052">
    <property type="term" value="P:mitotic spindle organization"/>
    <property type="evidence" value="ECO:0007669"/>
    <property type="project" value="TreeGrafter"/>
</dbReference>
<dbReference type="GO" id="GO:0005875">
    <property type="term" value="C:microtubule associated complex"/>
    <property type="evidence" value="ECO:0007669"/>
    <property type="project" value="TreeGrafter"/>
</dbReference>
<dbReference type="GO" id="GO:0003777">
    <property type="term" value="F:microtubule motor activity"/>
    <property type="evidence" value="ECO:0007669"/>
    <property type="project" value="InterPro"/>
</dbReference>
<evidence type="ECO:0000256" key="1">
    <source>
        <dbReference type="ARBA" id="ARBA00004496"/>
    </source>
</evidence>
<feature type="domain" description="Kinesin motor" evidence="9">
    <location>
        <begin position="18"/>
        <end position="442"/>
    </location>
</feature>
<evidence type="ECO:0000313" key="10">
    <source>
        <dbReference type="EMBL" id="CBN76008.1"/>
    </source>
</evidence>
<dbReference type="AlphaFoldDB" id="D8LJV7"/>
<keyword evidence="6" id="KW-0505">Motor protein</keyword>
<evidence type="ECO:0000256" key="3">
    <source>
        <dbReference type="ARBA" id="ARBA00022741"/>
    </source>
</evidence>
<dbReference type="PANTHER" id="PTHR47969:SF15">
    <property type="entry name" value="CHROMOSOME-ASSOCIATED KINESIN KIF4A-RELATED"/>
    <property type="match status" value="1"/>
</dbReference>
<dbReference type="InterPro" id="IPR019821">
    <property type="entry name" value="Kinesin_motor_CS"/>
</dbReference>
<feature type="compositionally biased region" description="Basic and acidic residues" evidence="8">
    <location>
        <begin position="882"/>
        <end position="892"/>
    </location>
</feature>
<dbReference type="EMBL" id="FN648461">
    <property type="protein sequence ID" value="CBN76008.1"/>
    <property type="molecule type" value="Genomic_DNA"/>
</dbReference>
<dbReference type="OMA" id="SAMEIHC"/>
<organism evidence="10 11">
    <name type="scientific">Ectocarpus siliculosus</name>
    <name type="common">Brown alga</name>
    <name type="synonym">Conferva siliculosa</name>
    <dbReference type="NCBI Taxonomy" id="2880"/>
    <lineage>
        <taxon>Eukaryota</taxon>
        <taxon>Sar</taxon>
        <taxon>Stramenopiles</taxon>
        <taxon>Ochrophyta</taxon>
        <taxon>PX clade</taxon>
        <taxon>Phaeophyceae</taxon>
        <taxon>Ectocarpales</taxon>
        <taxon>Ectocarpaceae</taxon>
        <taxon>Ectocarpus</taxon>
    </lineage>
</organism>
<feature type="binding site" evidence="6">
    <location>
        <begin position="145"/>
        <end position="152"/>
    </location>
    <ligand>
        <name>ATP</name>
        <dbReference type="ChEBI" id="CHEBI:30616"/>
    </ligand>
</feature>
<dbReference type="SMART" id="SM00129">
    <property type="entry name" value="KISc"/>
    <property type="match status" value="1"/>
</dbReference>
<feature type="region of interest" description="Disordered" evidence="8">
    <location>
        <begin position="869"/>
        <end position="925"/>
    </location>
</feature>
<keyword evidence="3 6" id="KW-0547">Nucleotide-binding</keyword>
<dbReference type="SUPFAM" id="SSF52540">
    <property type="entry name" value="P-loop containing nucleoside triphosphate hydrolases"/>
    <property type="match status" value="1"/>
</dbReference>
<dbReference type="GO" id="GO:0005524">
    <property type="term" value="F:ATP binding"/>
    <property type="evidence" value="ECO:0007669"/>
    <property type="project" value="UniProtKB-UniRule"/>
</dbReference>
<dbReference type="GO" id="GO:0051231">
    <property type="term" value="P:spindle elongation"/>
    <property type="evidence" value="ECO:0007669"/>
    <property type="project" value="TreeGrafter"/>
</dbReference>
<evidence type="ECO:0000256" key="7">
    <source>
        <dbReference type="SAM" id="Coils"/>
    </source>
</evidence>
<dbReference type="PROSITE" id="PS50067">
    <property type="entry name" value="KINESIN_MOTOR_2"/>
    <property type="match status" value="1"/>
</dbReference>
<accession>D8LJV7</accession>
<dbReference type="InterPro" id="IPR027417">
    <property type="entry name" value="P-loop_NTPase"/>
</dbReference>
<dbReference type="InterPro" id="IPR001752">
    <property type="entry name" value="Kinesin_motor_dom"/>
</dbReference>
<feature type="compositionally biased region" description="Polar residues" evidence="8">
    <location>
        <begin position="230"/>
        <end position="240"/>
    </location>
</feature>
<dbReference type="Pfam" id="PF00225">
    <property type="entry name" value="Kinesin"/>
    <property type="match status" value="2"/>
</dbReference>
<dbReference type="InterPro" id="IPR036961">
    <property type="entry name" value="Kinesin_motor_dom_sf"/>
</dbReference>
<evidence type="ECO:0000256" key="8">
    <source>
        <dbReference type="SAM" id="MobiDB-lite"/>
    </source>
</evidence>